<keyword evidence="7" id="KW-0630">Potassium</keyword>
<dbReference type="Gene3D" id="1.10.287.630">
    <property type="entry name" value="Helix hairpin bin"/>
    <property type="match status" value="1"/>
</dbReference>
<dbReference type="Gene3D" id="1.10.287.70">
    <property type="match status" value="1"/>
</dbReference>
<dbReference type="SMART" id="SM00100">
    <property type="entry name" value="cNMP"/>
    <property type="match status" value="1"/>
</dbReference>
<evidence type="ECO:0000256" key="1">
    <source>
        <dbReference type="ARBA" id="ARBA00004141"/>
    </source>
</evidence>
<protein>
    <recommendedName>
        <fullName evidence="14">Cyclic nucleotide-binding domain-containing protein</fullName>
    </recommendedName>
</protein>
<dbReference type="PROSITE" id="PS50042">
    <property type="entry name" value="CNMP_BINDING_3"/>
    <property type="match status" value="1"/>
</dbReference>
<dbReference type="Pfam" id="PF00027">
    <property type="entry name" value="cNMP_binding"/>
    <property type="match status" value="1"/>
</dbReference>
<dbReference type="GO" id="GO:0042391">
    <property type="term" value="P:regulation of membrane potential"/>
    <property type="evidence" value="ECO:0007669"/>
    <property type="project" value="TreeGrafter"/>
</dbReference>
<dbReference type="InterPro" id="IPR003938">
    <property type="entry name" value="K_chnl_volt-dep_EAG/ELK/ERG"/>
</dbReference>
<accession>A0A7S0D982</accession>
<evidence type="ECO:0000256" key="6">
    <source>
        <dbReference type="ARBA" id="ARBA00022882"/>
    </source>
</evidence>
<feature type="region of interest" description="Disordered" evidence="12">
    <location>
        <begin position="746"/>
        <end position="765"/>
    </location>
</feature>
<dbReference type="PANTHER" id="PTHR10217:SF435">
    <property type="entry name" value="POTASSIUM VOLTAGE-GATED CHANNEL PROTEIN EAG"/>
    <property type="match status" value="1"/>
</dbReference>
<dbReference type="InterPro" id="IPR014710">
    <property type="entry name" value="RmlC-like_jellyroll"/>
</dbReference>
<evidence type="ECO:0000256" key="2">
    <source>
        <dbReference type="ARBA" id="ARBA00022448"/>
    </source>
</evidence>
<evidence type="ECO:0000256" key="11">
    <source>
        <dbReference type="ARBA" id="ARBA00023303"/>
    </source>
</evidence>
<reference evidence="15" key="1">
    <citation type="submission" date="2021-01" db="EMBL/GenBank/DDBJ databases">
        <authorList>
            <person name="Corre E."/>
            <person name="Pelletier E."/>
            <person name="Niang G."/>
            <person name="Scheremetjew M."/>
            <person name="Finn R."/>
            <person name="Kale V."/>
            <person name="Holt S."/>
            <person name="Cochrane G."/>
            <person name="Meng A."/>
            <person name="Brown T."/>
            <person name="Cohen L."/>
        </authorList>
    </citation>
    <scope>NUCLEOTIDE SEQUENCE</scope>
    <source>
        <strain evidence="15">CCAC1681</strain>
    </source>
</reference>
<dbReference type="PRINTS" id="PR01463">
    <property type="entry name" value="EAGCHANLFMLY"/>
</dbReference>
<dbReference type="EMBL" id="HBEN01012101">
    <property type="protein sequence ID" value="CAD8447436.1"/>
    <property type="molecule type" value="Transcribed_RNA"/>
</dbReference>
<keyword evidence="8 13" id="KW-1133">Transmembrane helix</keyword>
<dbReference type="Gene3D" id="2.60.120.10">
    <property type="entry name" value="Jelly Rolls"/>
    <property type="match status" value="1"/>
</dbReference>
<feature type="transmembrane region" description="Helical" evidence="13">
    <location>
        <begin position="413"/>
        <end position="435"/>
    </location>
</feature>
<evidence type="ECO:0000256" key="9">
    <source>
        <dbReference type="ARBA" id="ARBA00023065"/>
    </source>
</evidence>
<evidence type="ECO:0000259" key="14">
    <source>
        <dbReference type="PROSITE" id="PS50042"/>
    </source>
</evidence>
<proteinExistence type="predicted"/>
<keyword evidence="4 13" id="KW-0812">Transmembrane</keyword>
<evidence type="ECO:0000256" key="8">
    <source>
        <dbReference type="ARBA" id="ARBA00022989"/>
    </source>
</evidence>
<dbReference type="AlphaFoldDB" id="A0A7S0D982"/>
<dbReference type="InterPro" id="IPR000595">
    <property type="entry name" value="cNMP-bd_dom"/>
</dbReference>
<sequence length="811" mass="90201">MLPPAPDVEEAKLPDFDNGDARASAAGKPAKKPSLRGNGGGLSALGTGSGDANGGSRGGSRESSGKLKARSKSSRFAAKDEWGQDYDDVELSNVRLQPMTDDPAMAAMVDSPKNSKQNSMSAADRWASVQAKTKLVGKMQVDARDSKHYGVELDMSNSFATSHDDVVPEVNRLLYINPDGQFRSGWDIAQVLVLFYLAWVTPYRVGFDAPAYGPEFWFEFLVDIYFIVDVFLNFVTGFWMDLETTTVLVSDPKDIAVNYLKTWFLIDIVACAPVDLATRAVEGELACSFAVEGCMGVTSGSVNSNALKLFKLLRVFRLLKLLRLFRVSRLLNRYQNTLIYYHSFISVGRVNLLVILISHWIGCLFGLLHNWDAETERPSSKATKWLRSVYWAVQSITSVGYGDIPAENPYTQVLSLFTMLIGVVLVSWIMTNVLAAMNPDSSARRFHERLQYVLAYLKNNQLPAGVAKRVITFYRWQNMNQFDEKSVLSDLPAQLRKDIFDNLYTDSLNDVPIFKGCSSQFMTELSLRMSPISFPQFQNVYCQGELGVKMYFITKGSVALILREVSGQPNQEDFIRMADSCVELCRGSFFGEAAVLGHPSRLETIVTTRSSTMMTLRAVDMLDLCQLSFEFKAKLSIIAFERMRRNRVSREIVECCAREFGLDPDELIAGTERADDGEDPHIARSISTRYNGATRQVVFVEDWKTMVVDRVCSSMVATIPKIFQSIGHVQANVELVVNKLYAMDRASGSGSPSSGDHQTESHSPRLFGSARASGFARSTHLSRASGGDVEARLAALEDKMDTLIKLVSERK</sequence>
<keyword evidence="5" id="KW-0631">Potassium channel</keyword>
<dbReference type="InterPro" id="IPR005821">
    <property type="entry name" value="Ion_trans_dom"/>
</dbReference>
<organism evidence="15">
    <name type="scientific">Micromonas pusilla</name>
    <name type="common">Picoplanktonic green alga</name>
    <name type="synonym">Chromulina pusilla</name>
    <dbReference type="NCBI Taxonomy" id="38833"/>
    <lineage>
        <taxon>Eukaryota</taxon>
        <taxon>Viridiplantae</taxon>
        <taxon>Chlorophyta</taxon>
        <taxon>Mamiellophyceae</taxon>
        <taxon>Mamiellales</taxon>
        <taxon>Mamiellaceae</taxon>
        <taxon>Micromonas</taxon>
    </lineage>
</organism>
<dbReference type="GO" id="GO:0034702">
    <property type="term" value="C:monoatomic ion channel complex"/>
    <property type="evidence" value="ECO:0007669"/>
    <property type="project" value="UniProtKB-KW"/>
</dbReference>
<feature type="region of interest" description="Disordered" evidence="12">
    <location>
        <begin position="1"/>
        <end position="78"/>
    </location>
</feature>
<dbReference type="SUPFAM" id="SSF81324">
    <property type="entry name" value="Voltage-gated potassium channels"/>
    <property type="match status" value="1"/>
</dbReference>
<dbReference type="InterPro" id="IPR050818">
    <property type="entry name" value="KCNH_animal-type"/>
</dbReference>
<feature type="transmembrane region" description="Helical" evidence="13">
    <location>
        <begin position="338"/>
        <end position="361"/>
    </location>
</feature>
<keyword evidence="9" id="KW-0406">Ion transport</keyword>
<dbReference type="PANTHER" id="PTHR10217">
    <property type="entry name" value="VOLTAGE AND LIGAND GATED POTASSIUM CHANNEL"/>
    <property type="match status" value="1"/>
</dbReference>
<evidence type="ECO:0000256" key="10">
    <source>
        <dbReference type="ARBA" id="ARBA00023136"/>
    </source>
</evidence>
<keyword evidence="10 13" id="KW-0472">Membrane</keyword>
<dbReference type="SUPFAM" id="SSF51206">
    <property type="entry name" value="cAMP-binding domain-like"/>
    <property type="match status" value="1"/>
</dbReference>
<comment type="subcellular location">
    <subcellularLocation>
        <location evidence="1">Membrane</location>
        <topology evidence="1">Multi-pass membrane protein</topology>
    </subcellularLocation>
</comment>
<feature type="compositionally biased region" description="Gly residues" evidence="12">
    <location>
        <begin position="37"/>
        <end position="58"/>
    </location>
</feature>
<gene>
    <name evidence="15" type="ORF">MSP1401_LOCUS10059</name>
</gene>
<keyword evidence="3" id="KW-0633">Potassium transport</keyword>
<dbReference type="Pfam" id="PF00520">
    <property type="entry name" value="Ion_trans"/>
    <property type="match status" value="1"/>
</dbReference>
<evidence type="ECO:0000256" key="13">
    <source>
        <dbReference type="SAM" id="Phobius"/>
    </source>
</evidence>
<feature type="domain" description="Cyclic nucleotide-binding" evidence="14">
    <location>
        <begin position="513"/>
        <end position="630"/>
    </location>
</feature>
<keyword evidence="6" id="KW-0851">Voltage-gated channel</keyword>
<evidence type="ECO:0000256" key="4">
    <source>
        <dbReference type="ARBA" id="ARBA00022692"/>
    </source>
</evidence>
<keyword evidence="2" id="KW-0813">Transport</keyword>
<evidence type="ECO:0000313" key="15">
    <source>
        <dbReference type="EMBL" id="CAD8447436.1"/>
    </source>
</evidence>
<evidence type="ECO:0000256" key="3">
    <source>
        <dbReference type="ARBA" id="ARBA00022538"/>
    </source>
</evidence>
<name>A0A7S0D982_MICPS</name>
<feature type="transmembrane region" description="Helical" evidence="13">
    <location>
        <begin position="220"/>
        <end position="240"/>
    </location>
</feature>
<evidence type="ECO:0000256" key="5">
    <source>
        <dbReference type="ARBA" id="ARBA00022826"/>
    </source>
</evidence>
<dbReference type="InterPro" id="IPR018490">
    <property type="entry name" value="cNMP-bd_dom_sf"/>
</dbReference>
<evidence type="ECO:0000256" key="12">
    <source>
        <dbReference type="SAM" id="MobiDB-lite"/>
    </source>
</evidence>
<keyword evidence="11" id="KW-0407">Ion channel</keyword>
<dbReference type="GO" id="GO:0005249">
    <property type="term" value="F:voltage-gated potassium channel activity"/>
    <property type="evidence" value="ECO:0007669"/>
    <property type="project" value="InterPro"/>
</dbReference>
<dbReference type="GO" id="GO:0005886">
    <property type="term" value="C:plasma membrane"/>
    <property type="evidence" value="ECO:0007669"/>
    <property type="project" value="TreeGrafter"/>
</dbReference>
<dbReference type="CDD" id="cd00038">
    <property type="entry name" value="CAP_ED"/>
    <property type="match status" value="1"/>
</dbReference>
<evidence type="ECO:0000256" key="7">
    <source>
        <dbReference type="ARBA" id="ARBA00022958"/>
    </source>
</evidence>